<dbReference type="PANTHER" id="PTHR43798:SF31">
    <property type="entry name" value="AB HYDROLASE SUPERFAMILY PROTEIN YCLE"/>
    <property type="match status" value="1"/>
</dbReference>
<gene>
    <name evidence="3" type="ORF">J0H12_03010</name>
</gene>
<dbReference type="InterPro" id="IPR050266">
    <property type="entry name" value="AB_hydrolase_sf"/>
</dbReference>
<dbReference type="EMBL" id="JAFKGL010000014">
    <property type="protein sequence ID" value="MBN9412882.1"/>
    <property type="molecule type" value="Genomic_DNA"/>
</dbReference>
<sequence>MTISYRTYGYGSEHVIVMHDWFFTSYDAIQPHLNTKKFTYAFVDLRGYGRSRAITGECSIEEATQDILAVADALKWSQFHIIGHSMSGMIAQYLMYKAQKRILSCIAITPIPACGSPVPEEVKGFLEEGARNNDEIAEQMIGLMTSHRYGKNFAELKVRHWRESSSSEARVAYLNMFTETNFVDYIKGLKTPILVLAGAHDSEGVQEDVMHATFGKWYSNIQIIVLEGTGHYPMQEVPIALTYAIEAFLEKTSL</sequence>
<dbReference type="Gene3D" id="3.40.50.1820">
    <property type="entry name" value="alpha/beta hydrolase"/>
    <property type="match status" value="1"/>
</dbReference>
<dbReference type="GO" id="GO:0016020">
    <property type="term" value="C:membrane"/>
    <property type="evidence" value="ECO:0007669"/>
    <property type="project" value="TreeGrafter"/>
</dbReference>
<dbReference type="AlphaFoldDB" id="A0A8J7TU71"/>
<dbReference type="Proteomes" id="UP000664414">
    <property type="component" value="Unassembled WGS sequence"/>
</dbReference>
<evidence type="ECO:0000313" key="3">
    <source>
        <dbReference type="EMBL" id="MBN9412882.1"/>
    </source>
</evidence>
<dbReference type="InterPro" id="IPR000073">
    <property type="entry name" value="AB_hydrolase_1"/>
</dbReference>
<dbReference type="GO" id="GO:0016787">
    <property type="term" value="F:hydrolase activity"/>
    <property type="evidence" value="ECO:0007669"/>
    <property type="project" value="UniProtKB-KW"/>
</dbReference>
<dbReference type="Pfam" id="PF00561">
    <property type="entry name" value="Abhydrolase_1"/>
    <property type="match status" value="1"/>
</dbReference>
<evidence type="ECO:0000256" key="1">
    <source>
        <dbReference type="ARBA" id="ARBA00022801"/>
    </source>
</evidence>
<organism evidence="3 4">
    <name type="scientific">Candidatus Paracaedimonas acanthamoebae</name>
    <dbReference type="NCBI Taxonomy" id="244581"/>
    <lineage>
        <taxon>Bacteria</taxon>
        <taxon>Pseudomonadati</taxon>
        <taxon>Pseudomonadota</taxon>
        <taxon>Alphaproteobacteria</taxon>
        <taxon>Holosporales</taxon>
        <taxon>Caedimonadaceae</taxon>
        <taxon>Candidatus Paracaedimonas</taxon>
    </lineage>
</organism>
<name>A0A8J7TU71_9PROT</name>
<keyword evidence="1 3" id="KW-0378">Hydrolase</keyword>
<dbReference type="SUPFAM" id="SSF53474">
    <property type="entry name" value="alpha/beta-Hydrolases"/>
    <property type="match status" value="1"/>
</dbReference>
<dbReference type="InterPro" id="IPR029058">
    <property type="entry name" value="AB_hydrolase_fold"/>
</dbReference>
<dbReference type="PANTHER" id="PTHR43798">
    <property type="entry name" value="MONOACYLGLYCEROL LIPASE"/>
    <property type="match status" value="1"/>
</dbReference>
<comment type="caution">
    <text evidence="3">The sequence shown here is derived from an EMBL/GenBank/DDBJ whole genome shotgun (WGS) entry which is preliminary data.</text>
</comment>
<accession>A0A8J7TU71</accession>
<proteinExistence type="predicted"/>
<protein>
    <submittedName>
        <fullName evidence="3">Alpha/beta hydrolase</fullName>
    </submittedName>
</protein>
<evidence type="ECO:0000313" key="4">
    <source>
        <dbReference type="Proteomes" id="UP000664414"/>
    </source>
</evidence>
<evidence type="ECO:0000259" key="2">
    <source>
        <dbReference type="Pfam" id="PF00561"/>
    </source>
</evidence>
<feature type="domain" description="AB hydrolase-1" evidence="2">
    <location>
        <begin position="25"/>
        <end position="232"/>
    </location>
</feature>
<reference evidence="3" key="1">
    <citation type="submission" date="2021-02" db="EMBL/GenBank/DDBJ databases">
        <title>Thiocyanate and organic carbon inputs drive convergent selection for specific autotrophic Afipia and Thiobacillus strains within complex microbiomes.</title>
        <authorList>
            <person name="Huddy R.J."/>
            <person name="Sachdeva R."/>
            <person name="Kadzinga F."/>
            <person name="Kantor R.S."/>
            <person name="Harrison S.T.L."/>
            <person name="Banfield J.F."/>
        </authorList>
    </citation>
    <scope>NUCLEOTIDE SEQUENCE</scope>
    <source>
        <strain evidence="3">SCN18_10_11_15_R4_P_38_20</strain>
    </source>
</reference>